<feature type="domain" description="Exostosin GT47" evidence="1">
    <location>
        <begin position="142"/>
        <end position="258"/>
    </location>
</feature>
<sequence>MKVVNVPSNINITYRSTYNQSSNGIHMEELIHESIIKKYKDVQTDLIYLPIYWTSYYVKNNYGKDTVSLDNFLNTLDKTKRYFTVTQYGCGIINVTIDFDLFVFSAGGGGLQKLYYTDRRVFDGNPANDEIPLLYTPSVVPLNITRDITCSFMGSLVTHPCRAIMEKQLNNNNGYKITKTVNMDKYINLMSRSVFALCPRGYGYTSYRLYEAINCGCIPIYIWETHKVLPYADLIDWKSIAIIINSKEIDTIPTIINNMSLDNIDKFRKNIQSVKSMFTMDYSTAYIINKVKDLSS</sequence>
<dbReference type="InterPro" id="IPR004263">
    <property type="entry name" value="Exostosin"/>
</dbReference>
<evidence type="ECO:0000259" key="1">
    <source>
        <dbReference type="Pfam" id="PF03016"/>
    </source>
</evidence>
<name>A0A6C0J5R6_9ZZZZ</name>
<dbReference type="AlphaFoldDB" id="A0A6C0J5R6"/>
<dbReference type="Pfam" id="PF03016">
    <property type="entry name" value="Exostosin_GT47"/>
    <property type="match status" value="1"/>
</dbReference>
<reference evidence="2" key="1">
    <citation type="journal article" date="2020" name="Nature">
        <title>Giant virus diversity and host interactions through global metagenomics.</title>
        <authorList>
            <person name="Schulz F."/>
            <person name="Roux S."/>
            <person name="Paez-Espino D."/>
            <person name="Jungbluth S."/>
            <person name="Walsh D.A."/>
            <person name="Denef V.J."/>
            <person name="McMahon K.D."/>
            <person name="Konstantinidis K.T."/>
            <person name="Eloe-Fadrosh E.A."/>
            <person name="Kyrpides N.C."/>
            <person name="Woyke T."/>
        </authorList>
    </citation>
    <scope>NUCLEOTIDE SEQUENCE</scope>
    <source>
        <strain evidence="2">GVMAG-M-3300025860-20</strain>
    </source>
</reference>
<protein>
    <recommendedName>
        <fullName evidence="1">Exostosin GT47 domain-containing protein</fullName>
    </recommendedName>
</protein>
<organism evidence="2">
    <name type="scientific">viral metagenome</name>
    <dbReference type="NCBI Taxonomy" id="1070528"/>
    <lineage>
        <taxon>unclassified sequences</taxon>
        <taxon>metagenomes</taxon>
        <taxon>organismal metagenomes</taxon>
    </lineage>
</organism>
<dbReference type="Gene3D" id="3.40.50.2000">
    <property type="entry name" value="Glycogen Phosphorylase B"/>
    <property type="match status" value="1"/>
</dbReference>
<dbReference type="PANTHER" id="PTHR11062">
    <property type="entry name" value="EXOSTOSIN HEPARAN SULFATE GLYCOSYLTRANSFERASE -RELATED"/>
    <property type="match status" value="1"/>
</dbReference>
<dbReference type="InterPro" id="IPR040911">
    <property type="entry name" value="Exostosin_GT47"/>
</dbReference>
<proteinExistence type="predicted"/>
<dbReference type="EMBL" id="MN740328">
    <property type="protein sequence ID" value="QHU00643.1"/>
    <property type="molecule type" value="Genomic_DNA"/>
</dbReference>
<accession>A0A6C0J5R6</accession>
<dbReference type="GO" id="GO:0016757">
    <property type="term" value="F:glycosyltransferase activity"/>
    <property type="evidence" value="ECO:0007669"/>
    <property type="project" value="InterPro"/>
</dbReference>
<evidence type="ECO:0000313" key="2">
    <source>
        <dbReference type="EMBL" id="QHU00643.1"/>
    </source>
</evidence>